<reference evidence="1 2" key="1">
    <citation type="submission" date="2019-04" db="EMBL/GenBank/DDBJ databases">
        <title>High contiguity whole genome sequence and gene annotation resource for two Venturia nashicola isolates.</title>
        <authorList>
            <person name="Prokchorchik M."/>
            <person name="Won K."/>
            <person name="Lee Y."/>
            <person name="Choi E.D."/>
            <person name="Segonzac C."/>
            <person name="Sohn K.H."/>
        </authorList>
    </citation>
    <scope>NUCLEOTIDE SEQUENCE [LARGE SCALE GENOMIC DNA]</scope>
    <source>
        <strain evidence="1 2">PRI2</strain>
    </source>
</reference>
<gene>
    <name evidence="1" type="ORF">E6O75_ATG00749</name>
</gene>
<dbReference type="Gene3D" id="1.10.8.10">
    <property type="entry name" value="DNA helicase RuvA subunit, C-terminal domain"/>
    <property type="match status" value="1"/>
</dbReference>
<keyword evidence="2" id="KW-1185">Reference proteome</keyword>
<comment type="caution">
    <text evidence="1">The sequence shown here is derived from an EMBL/GenBank/DDBJ whole genome shotgun (WGS) entry which is preliminary data.</text>
</comment>
<evidence type="ECO:0000313" key="1">
    <source>
        <dbReference type="EMBL" id="TID27982.1"/>
    </source>
</evidence>
<sequence>MKITDYMSPSSEAIEVSPETIKQQIERLEIQIDEIDELLAVDPNNHELISLRDELDEKINSIEKALGGAGIDLNLQSEGYVHVTAPDTIRETLETRARQSPLIANEKAVYLSACSDLKAGLYDKTNRVTYDLDPGNPNALDAIIADMQGRTSDFLRKTRLPAESIDNPREAIHGKHNNSQLNIQTVNEKLLVIEQKLDEKLTGLEKKLDNMSGLEKKLDRVLGLLGSFPSNKEPDPRTPYGAAASFLPGPTQSAVQKPAAEHASFQPDQSRCSTRFSADKHWGSTKHTLATSVEPAENVDQGEPAKITTRQPVLMNAYEYDNALIAELRAAHPQQPMSFRESEEYHQKMNRLQALNGSSSNFSLLLANLKNDGPIYPAPTIAPNSQTRKPDSTSKTALESAAIGVPEKNRFVADVKFPIHAKEQKIVNILNRMETLNFHELPDHVVCDKERNAISSVVDAVTGIPNPKVPTSTNTQKLVQKNMGEPQNIKDIDLVVQQTRCSRHEAIIALQKEYGCVIGACWRLSI</sequence>
<dbReference type="GO" id="GO:0016787">
    <property type="term" value="F:hydrolase activity"/>
    <property type="evidence" value="ECO:0007669"/>
    <property type="project" value="UniProtKB-KW"/>
</dbReference>
<proteinExistence type="predicted"/>
<dbReference type="Proteomes" id="UP000298493">
    <property type="component" value="Unassembled WGS sequence"/>
</dbReference>
<name>A0A4Z1PXS8_9PEZI</name>
<dbReference type="EMBL" id="SNSC02000001">
    <property type="protein sequence ID" value="TID27982.1"/>
    <property type="molecule type" value="Genomic_DNA"/>
</dbReference>
<accession>A0A4Z1PXS8</accession>
<protein>
    <submittedName>
        <fullName evidence="1">Ubiquitin carboxyl-terminal hydrolase 14</fullName>
    </submittedName>
</protein>
<keyword evidence="1" id="KW-0378">Hydrolase</keyword>
<organism evidence="1 2">
    <name type="scientific">Venturia nashicola</name>
    <dbReference type="NCBI Taxonomy" id="86259"/>
    <lineage>
        <taxon>Eukaryota</taxon>
        <taxon>Fungi</taxon>
        <taxon>Dikarya</taxon>
        <taxon>Ascomycota</taxon>
        <taxon>Pezizomycotina</taxon>
        <taxon>Dothideomycetes</taxon>
        <taxon>Pleosporomycetidae</taxon>
        <taxon>Venturiales</taxon>
        <taxon>Venturiaceae</taxon>
        <taxon>Venturia</taxon>
    </lineage>
</organism>
<evidence type="ECO:0000313" key="2">
    <source>
        <dbReference type="Proteomes" id="UP000298493"/>
    </source>
</evidence>
<dbReference type="AlphaFoldDB" id="A0A4Z1PXS8"/>